<proteinExistence type="predicted"/>
<evidence type="ECO:0000313" key="2">
    <source>
        <dbReference type="EMBL" id="RPE79621.1"/>
    </source>
</evidence>
<evidence type="ECO:0000256" key="1">
    <source>
        <dbReference type="SAM" id="MobiDB-lite"/>
    </source>
</evidence>
<dbReference type="AlphaFoldDB" id="A0A3N4VK21"/>
<organism evidence="2 3">
    <name type="scientific">Vulcaniibacterium tengchongense</name>
    <dbReference type="NCBI Taxonomy" id="1273429"/>
    <lineage>
        <taxon>Bacteria</taxon>
        <taxon>Pseudomonadati</taxon>
        <taxon>Pseudomonadota</taxon>
        <taxon>Gammaproteobacteria</taxon>
        <taxon>Lysobacterales</taxon>
        <taxon>Lysobacteraceae</taxon>
        <taxon>Vulcaniibacterium</taxon>
    </lineage>
</organism>
<name>A0A3N4VK21_9GAMM</name>
<comment type="caution">
    <text evidence="2">The sequence shown here is derived from an EMBL/GenBank/DDBJ whole genome shotgun (WGS) entry which is preliminary data.</text>
</comment>
<feature type="region of interest" description="Disordered" evidence="1">
    <location>
        <begin position="40"/>
        <end position="74"/>
    </location>
</feature>
<accession>A0A3N4VK21</accession>
<keyword evidence="3" id="KW-1185">Reference proteome</keyword>
<evidence type="ECO:0000313" key="3">
    <source>
        <dbReference type="Proteomes" id="UP000269708"/>
    </source>
</evidence>
<dbReference type="RefSeq" id="WP_123769813.1">
    <property type="nucleotide sequence ID" value="NZ_RKQN01000002.1"/>
</dbReference>
<dbReference type="Proteomes" id="UP000269708">
    <property type="component" value="Unassembled WGS sequence"/>
</dbReference>
<gene>
    <name evidence="2" type="ORF">EDC50_1444</name>
</gene>
<sequence>MGCACRHAIAPPLWRPPPAAAAARRSRDACAPERARRRLALRADHDPRAAIAPRAEPQPWAASPAHSTQRFDLPQAWGRVSRARFERCRAGAPCLPTGRTIPEHASL</sequence>
<reference evidence="2 3" key="1">
    <citation type="submission" date="2018-11" db="EMBL/GenBank/DDBJ databases">
        <title>Genomic Encyclopedia of Type Strains, Phase IV (KMG-IV): sequencing the most valuable type-strain genomes for metagenomic binning, comparative biology and taxonomic classification.</title>
        <authorList>
            <person name="Goeker M."/>
        </authorList>
    </citation>
    <scope>NUCLEOTIDE SEQUENCE [LARGE SCALE GENOMIC DNA]</scope>
    <source>
        <strain evidence="2 3">DSM 25623</strain>
    </source>
</reference>
<protein>
    <submittedName>
        <fullName evidence="2">Uncharacterized protein</fullName>
    </submittedName>
</protein>
<dbReference type="EMBL" id="RKQN01000002">
    <property type="protein sequence ID" value="RPE79621.1"/>
    <property type="molecule type" value="Genomic_DNA"/>
</dbReference>